<evidence type="ECO:0000256" key="1">
    <source>
        <dbReference type="SAM" id="Phobius"/>
    </source>
</evidence>
<sequence>MVSRVPGSSDPVDVNALSNLSPVQNQNSGVSVSAISLPNETVSKSGKTLKYSTELIAGIVVLGVALAIVAIALTILAPGVPQSIVLAIAFSGISVGGVTTLRSLINGIKTVVAPRMTFRQRAKSAALLGAGLTGAGLVLKLGSSYIPGGYGSALGKFGDISYNRGSGALFAGFAHYLYVRFFQSKKAASGEALTPEEMLIEGAKIRKLANGLVLLGVGFACLGIALAVVGTLAVTGGAATALIVLAPPLISLGISLVISNMLHTTLGQWRAFARAQQDQDLLVDTKLKNISQADFSYRVDNNIEVVVDPRESNLPSIERLSQGEIDAALSLTKKQQRILILSGLLLLAGVTCTLLAGFGGLPAVQVLLLFSIGGAVSSSAVPMVVSGMVHVAHQLKARLQISLARRREARLKARMIREMDNRRWGESRVGLLSKKEQEETWKLVGKPVIFQTEQAIREYVNGATKEERFQSILVATIILLAGLGVLSLTLIPGLAPISGGILAIGGALLGISITMYLQRFIQWLYEQLIKLRDYIQNRQSVIVQGASACDFDAEDIIVDLVAESFEVDGDSFVES</sequence>
<feature type="transmembrane region" description="Helical" evidence="1">
    <location>
        <begin position="162"/>
        <end position="179"/>
    </location>
</feature>
<protein>
    <submittedName>
        <fullName evidence="2">Hypothetical membrane spanning protein</fullName>
    </submittedName>
</protein>
<keyword evidence="1" id="KW-0472">Membrane</keyword>
<feature type="transmembrane region" description="Helical" evidence="1">
    <location>
        <begin position="239"/>
        <end position="262"/>
    </location>
</feature>
<feature type="transmembrane region" description="Helical" evidence="1">
    <location>
        <begin position="125"/>
        <end position="142"/>
    </location>
</feature>
<proteinExistence type="predicted"/>
<feature type="transmembrane region" description="Helical" evidence="1">
    <location>
        <begin position="367"/>
        <end position="392"/>
    </location>
</feature>
<dbReference type="HOGENOM" id="CLU_020011_1_0_0"/>
<dbReference type="AlphaFoldDB" id="A0A0H2X123"/>
<name>A0A0H2X123_CHLTA</name>
<keyword evidence="1" id="KW-0812">Transmembrane</keyword>
<keyword evidence="1" id="KW-1133">Transmembrane helix</keyword>
<evidence type="ECO:0000313" key="2">
    <source>
        <dbReference type="EMBL" id="AAX50631.1"/>
    </source>
</evidence>
<reference evidence="2 3" key="1">
    <citation type="journal article" date="2005" name="Infect. Immun.">
        <title>Comparative genomic analysis of Chlamydia trachomatis oculotropic and genitotropic strains.</title>
        <authorList>
            <person name="Carlson J.H."/>
            <person name="Porcella S.F."/>
            <person name="McClarty G."/>
            <person name="Caldwell H.D."/>
        </authorList>
    </citation>
    <scope>NUCLEOTIDE SEQUENCE [LARGE SCALE GENOMIC DNA]</scope>
    <source>
        <strain evidence="3">ATCC VR-571B / DSM 19440 / HAR-13</strain>
    </source>
</reference>
<keyword evidence="3" id="KW-1185">Reference proteome</keyword>
<dbReference type="RefSeq" id="WP_009871718.1">
    <property type="nucleotide sequence ID" value="NC_007429.1"/>
</dbReference>
<feature type="transmembrane region" description="Helical" evidence="1">
    <location>
        <begin position="83"/>
        <end position="105"/>
    </location>
</feature>
<feature type="transmembrane region" description="Helical" evidence="1">
    <location>
        <begin position="497"/>
        <end position="517"/>
    </location>
</feature>
<evidence type="ECO:0000313" key="3">
    <source>
        <dbReference type="Proteomes" id="UP000002532"/>
    </source>
</evidence>
<dbReference type="Proteomes" id="UP000002532">
    <property type="component" value="Chromosome"/>
</dbReference>
<accession>A0A0H2X123</accession>
<feature type="transmembrane region" description="Helical" evidence="1">
    <location>
        <begin position="338"/>
        <end position="361"/>
    </location>
</feature>
<dbReference type="EMBL" id="CP000051">
    <property type="protein sequence ID" value="AAX50631.1"/>
    <property type="molecule type" value="Genomic_DNA"/>
</dbReference>
<dbReference type="KEGG" id="cta:CTA_0397"/>
<organism evidence="2 3">
    <name type="scientific">Chlamydia trachomatis serovar A (strain ATCC VR-571B / DSM 19440 / HAR-13)</name>
    <dbReference type="NCBI Taxonomy" id="315277"/>
    <lineage>
        <taxon>Bacteria</taxon>
        <taxon>Pseudomonadati</taxon>
        <taxon>Chlamydiota</taxon>
        <taxon>Chlamydiia</taxon>
        <taxon>Chlamydiales</taxon>
        <taxon>Chlamydiaceae</taxon>
        <taxon>Chlamydia/Chlamydophila group</taxon>
        <taxon>Chlamydia</taxon>
    </lineage>
</organism>
<feature type="transmembrane region" description="Helical" evidence="1">
    <location>
        <begin position="208"/>
        <end position="233"/>
    </location>
</feature>
<feature type="transmembrane region" description="Helical" evidence="1">
    <location>
        <begin position="55"/>
        <end position="77"/>
    </location>
</feature>
<gene>
    <name evidence="2" type="ordered locus">CTA_0397</name>
</gene>
<feature type="transmembrane region" description="Helical" evidence="1">
    <location>
        <begin position="472"/>
        <end position="491"/>
    </location>
</feature>